<gene>
    <name evidence="2" type="ORF">NLU13_1776</name>
</gene>
<sequence>MEQPHSPDMGADLHRRLRSRAFSLEEAKAAMRGKVLPTSLGRLATQHAVVHGIRHHPAFAAGPAAVLRGLRPIFTRALHARAIMSNQVPDIDPNSDDDDDAFPYCIWHPDLPSEDTLRKLAARYPQMRYQVGRACAAAGYTELYRSCGLLPEVAIAEEARESGSMEIYEDILKAPVKWQVFDDYAGVLHHTDPRPGARLNGDTCPRYWLDRRQPIRPPVGLVQGEEGDPEPGDNADPELSVFSGDVYYEVPGFPGYLLPPFNVGGDMQLGLASSLKKRLVFDSPDWDADLALSVDPDAPHEPPEELSDVVARLMWQPLPDDLPTCDKDWLILMAAYNGNTDRYARLRRPYLVKWELACIKRGIYHNVMFARWWADQNLEAYTDEQRLLIQKAVHARHIMSDDLSRFLGRRADDVACPYYIWYPDIASEDTYKALAVHFPQMRPQIMRAAIYADYQQLFDLIISESVPAPPLPPDGMARGAESSPGGAQDQWSKPRHYHYLESTYSHNPHYKTTLLRKAAELDVDITRLSNPAHSQVNQCVAHFHKGRDDITPFYVEITRPDASYTCDARRLEFHILSCRDWCLKAEDVQKMEQGDWYTLCYEDWPGSVWKLRG</sequence>
<evidence type="ECO:0000313" key="2">
    <source>
        <dbReference type="EMBL" id="KAK0392280.1"/>
    </source>
</evidence>
<comment type="caution">
    <text evidence="2">The sequence shown here is derived from an EMBL/GenBank/DDBJ whole genome shotgun (WGS) entry which is preliminary data.</text>
</comment>
<feature type="region of interest" description="Disordered" evidence="1">
    <location>
        <begin position="471"/>
        <end position="492"/>
    </location>
</feature>
<proteinExistence type="predicted"/>
<organism evidence="2 3">
    <name type="scientific">Sarocladium strictum</name>
    <name type="common">Black bundle disease fungus</name>
    <name type="synonym">Acremonium strictum</name>
    <dbReference type="NCBI Taxonomy" id="5046"/>
    <lineage>
        <taxon>Eukaryota</taxon>
        <taxon>Fungi</taxon>
        <taxon>Dikarya</taxon>
        <taxon>Ascomycota</taxon>
        <taxon>Pezizomycotina</taxon>
        <taxon>Sordariomycetes</taxon>
        <taxon>Hypocreomycetidae</taxon>
        <taxon>Hypocreales</taxon>
        <taxon>Sarocladiaceae</taxon>
        <taxon>Sarocladium</taxon>
    </lineage>
</organism>
<protein>
    <submittedName>
        <fullName evidence="2">Uncharacterized protein</fullName>
    </submittedName>
</protein>
<keyword evidence="3" id="KW-1185">Reference proteome</keyword>
<dbReference type="AlphaFoldDB" id="A0AA39GRL1"/>
<evidence type="ECO:0000313" key="3">
    <source>
        <dbReference type="Proteomes" id="UP001175261"/>
    </source>
</evidence>
<dbReference type="EMBL" id="JAPDFR010000001">
    <property type="protein sequence ID" value="KAK0392280.1"/>
    <property type="molecule type" value="Genomic_DNA"/>
</dbReference>
<dbReference type="Proteomes" id="UP001175261">
    <property type="component" value="Unassembled WGS sequence"/>
</dbReference>
<evidence type="ECO:0000256" key="1">
    <source>
        <dbReference type="SAM" id="MobiDB-lite"/>
    </source>
</evidence>
<accession>A0AA39GRL1</accession>
<name>A0AA39GRL1_SARSR</name>
<reference evidence="2" key="1">
    <citation type="submission" date="2022-10" db="EMBL/GenBank/DDBJ databases">
        <title>Determination and structural analysis of whole genome sequence of Sarocladium strictum F4-1.</title>
        <authorList>
            <person name="Hu L."/>
            <person name="Jiang Y."/>
        </authorList>
    </citation>
    <scope>NUCLEOTIDE SEQUENCE</scope>
    <source>
        <strain evidence="2">F4-1</strain>
    </source>
</reference>